<dbReference type="Proteomes" id="UP001528411">
    <property type="component" value="Unassembled WGS sequence"/>
</dbReference>
<reference evidence="2 3" key="1">
    <citation type="submission" date="2023-01" db="EMBL/GenBank/DDBJ databases">
        <title>Psychrosphaera sp. nov., isolated from marine algae.</title>
        <authorList>
            <person name="Bayburt H."/>
            <person name="Choi B.J."/>
            <person name="Kim J.M."/>
            <person name="Choi D.G."/>
            <person name="Jeon C.O."/>
        </authorList>
    </citation>
    <scope>NUCLEOTIDE SEQUENCE [LARGE SCALE GENOMIC DNA]</scope>
    <source>
        <strain evidence="2 3">G1-22</strain>
    </source>
</reference>
<dbReference type="Pfam" id="PF00515">
    <property type="entry name" value="TPR_1"/>
    <property type="match status" value="1"/>
</dbReference>
<evidence type="ECO:0000313" key="2">
    <source>
        <dbReference type="EMBL" id="MDC2888858.1"/>
    </source>
</evidence>
<dbReference type="EMBL" id="JAQOMS010000002">
    <property type="protein sequence ID" value="MDC2888858.1"/>
    <property type="molecule type" value="Genomic_DNA"/>
</dbReference>
<evidence type="ECO:0000256" key="1">
    <source>
        <dbReference type="PROSITE-ProRule" id="PRU00339"/>
    </source>
</evidence>
<feature type="repeat" description="TPR" evidence="1">
    <location>
        <begin position="9"/>
        <end position="42"/>
    </location>
</feature>
<dbReference type="SUPFAM" id="SSF48452">
    <property type="entry name" value="TPR-like"/>
    <property type="match status" value="1"/>
</dbReference>
<dbReference type="SMART" id="SM00028">
    <property type="entry name" value="TPR"/>
    <property type="match status" value="1"/>
</dbReference>
<protein>
    <submittedName>
        <fullName evidence="2">Tetratricopeptide repeat protein</fullName>
    </submittedName>
</protein>
<evidence type="ECO:0000313" key="3">
    <source>
        <dbReference type="Proteomes" id="UP001528411"/>
    </source>
</evidence>
<gene>
    <name evidence="2" type="ORF">PN838_08820</name>
</gene>
<proteinExistence type="predicted"/>
<keyword evidence="3" id="KW-1185">Reference proteome</keyword>
<dbReference type="InterPro" id="IPR019734">
    <property type="entry name" value="TPR_rpt"/>
</dbReference>
<accession>A0ABT5FBD3</accession>
<comment type="caution">
    <text evidence="2">The sequence shown here is derived from an EMBL/GenBank/DDBJ whole genome shotgun (WGS) entry which is preliminary data.</text>
</comment>
<organism evidence="2 3">
    <name type="scientific">Psychrosphaera algicola</name>
    <dbReference type="NCBI Taxonomy" id="3023714"/>
    <lineage>
        <taxon>Bacteria</taxon>
        <taxon>Pseudomonadati</taxon>
        <taxon>Pseudomonadota</taxon>
        <taxon>Gammaproteobacteria</taxon>
        <taxon>Alteromonadales</taxon>
        <taxon>Pseudoalteromonadaceae</taxon>
        <taxon>Psychrosphaera</taxon>
    </lineage>
</organism>
<sequence>MLIENPKDVNARLALAHAYSEVGKLNKALTYLEAALELDPTNKTALENIPQIKRHLN</sequence>
<dbReference type="PROSITE" id="PS50005">
    <property type="entry name" value="TPR"/>
    <property type="match status" value="1"/>
</dbReference>
<keyword evidence="1" id="KW-0802">TPR repeat</keyword>
<name>A0ABT5FBD3_9GAMM</name>
<dbReference type="PROSITE" id="PS50293">
    <property type="entry name" value="TPR_REGION"/>
    <property type="match status" value="1"/>
</dbReference>
<dbReference type="Gene3D" id="1.25.40.10">
    <property type="entry name" value="Tetratricopeptide repeat domain"/>
    <property type="match status" value="1"/>
</dbReference>
<dbReference type="InterPro" id="IPR011990">
    <property type="entry name" value="TPR-like_helical_dom_sf"/>
</dbReference>
<dbReference type="RefSeq" id="WP_272180420.1">
    <property type="nucleotide sequence ID" value="NZ_JAQOMS010000002.1"/>
</dbReference>